<dbReference type="InterPro" id="IPR000719">
    <property type="entry name" value="Prot_kinase_dom"/>
</dbReference>
<dbReference type="SMART" id="SM00220">
    <property type="entry name" value="S_TKc"/>
    <property type="match status" value="1"/>
</dbReference>
<dbReference type="PROSITE" id="PS00108">
    <property type="entry name" value="PROTEIN_KINASE_ST"/>
    <property type="match status" value="1"/>
</dbReference>
<dbReference type="PANTHER" id="PTHR14187">
    <property type="entry name" value="ALPHA KINASE/ELONGATION FACTOR 2 KINASE"/>
    <property type="match status" value="1"/>
</dbReference>
<dbReference type="GO" id="GO:0004672">
    <property type="term" value="F:protein kinase activity"/>
    <property type="evidence" value="ECO:0007669"/>
    <property type="project" value="InterPro"/>
</dbReference>
<dbReference type="SUPFAM" id="SSF56112">
    <property type="entry name" value="Protein kinase-like (PK-like)"/>
    <property type="match status" value="1"/>
</dbReference>
<dbReference type="PROSITE" id="PS50011">
    <property type="entry name" value="PROTEIN_KINASE_DOM"/>
    <property type="match status" value="1"/>
</dbReference>
<dbReference type="InterPro" id="IPR011009">
    <property type="entry name" value="Kinase-like_dom_sf"/>
</dbReference>
<sequence>MDFPGVDPDHKELFQPYIKYTDRCHTFIFVIDAHRDHGVHGPTLQKLMTDIADAIALENTTLDPENALFICTNCPQKLMKDKEKLLELTEKVLNRIQMCWPMVISKSPDRSSLMNLQKGLVNFLVKSERLLLEEHCMWLMGLLECTSAYLKFGNKWKSLEDVTRVDTRTRELIEGLIRFHDDLTSNSSTIQEIEDIQKQYEDRIRRYLDHEITLKELTISDVSLIGDRIGRGLNSFQEACDKEIEIVIEKLRDNIQNTLLYGGIKKIEDNTENDSLFLKMLSVSLMAVFLWPIGLSVAAIAIFEFVKSIKEHDVISKETLIKKVVATIKENIKAKLTKILIEVNRQRRDLMEILDQNKKNKLLTTRSDKTDVSQRFDDIARRLWDVYVGQVMEHDFSQEEITVYYEKSHSGKPVYDAEIKSRKNEYFVVKEVQTILRGRSGRDFAGRESEKDMDNNSILYDSSIFRERYILRHLSMKKADEDHKYFVQYEGSAERVDNNHYYLQLIMKKYKHSLQWIVINEKLTDEKKAKYAKAAARGLRFVHKHRVMHRDVKLSNYLVDDDDNVVISDVGHSKHTDGVQTIRGRGTLLYLAPELRDFSHPHSTASDIYSFGLMLWELYHGKLIENSTCRSVAPALNKFGWSYRVDPKDIFCPHWNSLTAGTTHLIPTVILLDEKQNFLAFGYEAEEKYLELDAEEKKSCYFFQRFQMNLYDKLRAGERLSPETKVFDVKGKDLPAVDILSNAIKYLKDHMLNEHKTWQTAIEEVDIFWVLTVPAMWGDPGKQFMIQAAERAGMDNKRLAIILDSKAAFIYCKDLPVKKFDGWSDSVDMFSLGQRCLLLNAGDGAVDLTAFEVKPQEELHVLIHASWKDCSGIIVNTTFIQLMIDIVGEEFIDSYCQNNTADYLDLLRLFERKRYEKVDEDIIMKEVTLKVPPTFVIKYKEKTGKDISQRVKETQFAKSLKWTKDKMRIDKDLFQSFFNPSCEKIAYNVKQTLSKPEVKGSKVILMVGCFSESTILQDAVKEAFPECLVVVPHKASLAVLKGAVFIGHSLLSNNDRPVIEAEFLRQNTTN</sequence>
<dbReference type="Pfam" id="PF00069">
    <property type="entry name" value="Pkinase"/>
    <property type="match status" value="1"/>
</dbReference>
<dbReference type="PANTHER" id="PTHR14187:SF5">
    <property type="entry name" value="HEAT SHOCK 70 KDA PROTEIN 12A"/>
    <property type="match status" value="1"/>
</dbReference>
<name>K1RFL2_MAGGI</name>
<proteinExistence type="predicted"/>
<dbReference type="CDD" id="cd10229">
    <property type="entry name" value="ASKHA_NBD_HSP70_HSPA12"/>
    <property type="match status" value="1"/>
</dbReference>
<dbReference type="GO" id="GO:0005524">
    <property type="term" value="F:ATP binding"/>
    <property type="evidence" value="ECO:0007669"/>
    <property type="project" value="InterPro"/>
</dbReference>
<reference evidence="1" key="1">
    <citation type="journal article" date="2012" name="Nature">
        <title>The oyster genome reveals stress adaptation and complexity of shell formation.</title>
        <authorList>
            <person name="Zhang G."/>
            <person name="Fang X."/>
            <person name="Guo X."/>
            <person name="Li L."/>
            <person name="Luo R."/>
            <person name="Xu F."/>
            <person name="Yang P."/>
            <person name="Zhang L."/>
            <person name="Wang X."/>
            <person name="Qi H."/>
            <person name="Xiong Z."/>
            <person name="Que H."/>
            <person name="Xie Y."/>
            <person name="Holland P.W."/>
            <person name="Paps J."/>
            <person name="Zhu Y."/>
            <person name="Wu F."/>
            <person name="Chen Y."/>
            <person name="Wang J."/>
            <person name="Peng C."/>
            <person name="Meng J."/>
            <person name="Yang L."/>
            <person name="Liu J."/>
            <person name="Wen B."/>
            <person name="Zhang N."/>
            <person name="Huang Z."/>
            <person name="Zhu Q."/>
            <person name="Feng Y."/>
            <person name="Mount A."/>
            <person name="Hedgecock D."/>
            <person name="Xu Z."/>
            <person name="Liu Y."/>
            <person name="Domazet-Loso T."/>
            <person name="Du Y."/>
            <person name="Sun X."/>
            <person name="Zhang S."/>
            <person name="Liu B."/>
            <person name="Cheng P."/>
            <person name="Jiang X."/>
            <person name="Li J."/>
            <person name="Fan D."/>
            <person name="Wang W."/>
            <person name="Fu W."/>
            <person name="Wang T."/>
            <person name="Wang B."/>
            <person name="Zhang J."/>
            <person name="Peng Z."/>
            <person name="Li Y."/>
            <person name="Li N."/>
            <person name="Wang J."/>
            <person name="Chen M."/>
            <person name="He Y."/>
            <person name="Tan F."/>
            <person name="Song X."/>
            <person name="Zheng Q."/>
            <person name="Huang R."/>
            <person name="Yang H."/>
            <person name="Du X."/>
            <person name="Chen L."/>
            <person name="Yang M."/>
            <person name="Gaffney P.M."/>
            <person name="Wang S."/>
            <person name="Luo L."/>
            <person name="She Z."/>
            <person name="Ming Y."/>
            <person name="Huang W."/>
            <person name="Zhang S."/>
            <person name="Huang B."/>
            <person name="Zhang Y."/>
            <person name="Qu T."/>
            <person name="Ni P."/>
            <person name="Miao G."/>
            <person name="Wang J."/>
            <person name="Wang Q."/>
            <person name="Steinberg C.E."/>
            <person name="Wang H."/>
            <person name="Li N."/>
            <person name="Qian L."/>
            <person name="Zhang G."/>
            <person name="Li Y."/>
            <person name="Yang H."/>
            <person name="Liu X."/>
            <person name="Wang J."/>
            <person name="Yin Y."/>
            <person name="Wang J."/>
        </authorList>
    </citation>
    <scope>NUCLEOTIDE SEQUENCE [LARGE SCALE GENOMIC DNA]</scope>
    <source>
        <strain evidence="1">05x7-T-G4-1.051#20</strain>
    </source>
</reference>
<dbReference type="InterPro" id="IPR008271">
    <property type="entry name" value="Ser/Thr_kinase_AS"/>
</dbReference>
<protein>
    <submittedName>
        <fullName evidence="1">Heat shock 70 kDa protein 12B</fullName>
    </submittedName>
</protein>
<dbReference type="Gene3D" id="1.10.510.10">
    <property type="entry name" value="Transferase(Phosphotransferase) domain 1"/>
    <property type="match status" value="1"/>
</dbReference>
<accession>K1RFL2</accession>
<dbReference type="AlphaFoldDB" id="K1RFL2"/>
<dbReference type="SUPFAM" id="SSF53067">
    <property type="entry name" value="Actin-like ATPase domain"/>
    <property type="match status" value="2"/>
</dbReference>
<keyword evidence="1" id="KW-0346">Stress response</keyword>
<gene>
    <name evidence="1" type="ORF">CGI_10024709</name>
</gene>
<dbReference type="InterPro" id="IPR043129">
    <property type="entry name" value="ATPase_NBD"/>
</dbReference>
<dbReference type="EMBL" id="JH815993">
    <property type="protein sequence ID" value="EKC32921.1"/>
    <property type="molecule type" value="Genomic_DNA"/>
</dbReference>
<dbReference type="InParanoid" id="K1RFL2"/>
<dbReference type="Gene3D" id="3.30.420.40">
    <property type="match status" value="1"/>
</dbReference>
<evidence type="ECO:0000313" key="1">
    <source>
        <dbReference type="EMBL" id="EKC32921.1"/>
    </source>
</evidence>
<organism evidence="1">
    <name type="scientific">Magallana gigas</name>
    <name type="common">Pacific oyster</name>
    <name type="synonym">Crassostrea gigas</name>
    <dbReference type="NCBI Taxonomy" id="29159"/>
    <lineage>
        <taxon>Eukaryota</taxon>
        <taxon>Metazoa</taxon>
        <taxon>Spiralia</taxon>
        <taxon>Lophotrochozoa</taxon>
        <taxon>Mollusca</taxon>
        <taxon>Bivalvia</taxon>
        <taxon>Autobranchia</taxon>
        <taxon>Pteriomorphia</taxon>
        <taxon>Ostreida</taxon>
        <taxon>Ostreoidea</taxon>
        <taxon>Ostreidae</taxon>
        <taxon>Magallana</taxon>
    </lineage>
</organism>
<dbReference type="HOGENOM" id="CLU_287748_0_0_1"/>